<sequence>MKEVNFYKLSETEEELMNVIWEQNRSFRSTELLDFFNREKGKRWKSQTLTTFLTRLVDKGMLDVKKDGRSNVYIPLLSIKEYRKREAQSVLDRMYKGSVRNFLASLYDEKVPPDEMEELKKWFSDK</sequence>
<name>A0A429XBC9_SIMTE</name>
<organism evidence="5 6">
    <name type="scientific">Siminovitchia terrae</name>
    <name type="common">Bacillus terrae</name>
    <dbReference type="NCBI Taxonomy" id="1914933"/>
    <lineage>
        <taxon>Bacteria</taxon>
        <taxon>Bacillati</taxon>
        <taxon>Bacillota</taxon>
        <taxon>Bacilli</taxon>
        <taxon>Bacillales</taxon>
        <taxon>Bacillaceae</taxon>
        <taxon>Siminovitchia</taxon>
    </lineage>
</organism>
<keyword evidence="4" id="KW-0804">Transcription</keyword>
<dbReference type="InterPro" id="IPR036390">
    <property type="entry name" value="WH_DNA-bd_sf"/>
</dbReference>
<comment type="similarity">
    <text evidence="1">Belongs to the BlaI transcriptional regulatory family.</text>
</comment>
<evidence type="ECO:0000256" key="4">
    <source>
        <dbReference type="ARBA" id="ARBA00023163"/>
    </source>
</evidence>
<comment type="caution">
    <text evidence="5">The sequence shown here is derived from an EMBL/GenBank/DDBJ whole genome shotgun (WGS) entry which is preliminary data.</text>
</comment>
<dbReference type="Pfam" id="PF03965">
    <property type="entry name" value="Penicillinase_R"/>
    <property type="match status" value="1"/>
</dbReference>
<dbReference type="Proteomes" id="UP000287296">
    <property type="component" value="Unassembled WGS sequence"/>
</dbReference>
<dbReference type="PIRSF" id="PIRSF019455">
    <property type="entry name" value="CopR_AtkY"/>
    <property type="match status" value="1"/>
</dbReference>
<dbReference type="InterPro" id="IPR036388">
    <property type="entry name" value="WH-like_DNA-bd_sf"/>
</dbReference>
<keyword evidence="3" id="KW-0238">DNA-binding</keyword>
<evidence type="ECO:0000256" key="2">
    <source>
        <dbReference type="ARBA" id="ARBA00023015"/>
    </source>
</evidence>
<protein>
    <submittedName>
        <fullName evidence="5">BlaI/MecI/CopY family transcriptional regulator</fullName>
    </submittedName>
</protein>
<evidence type="ECO:0000313" key="5">
    <source>
        <dbReference type="EMBL" id="RST60652.1"/>
    </source>
</evidence>
<evidence type="ECO:0000256" key="1">
    <source>
        <dbReference type="ARBA" id="ARBA00011046"/>
    </source>
</evidence>
<proteinExistence type="inferred from homology"/>
<dbReference type="GO" id="GO:0003677">
    <property type="term" value="F:DNA binding"/>
    <property type="evidence" value="ECO:0007669"/>
    <property type="project" value="UniProtKB-KW"/>
</dbReference>
<dbReference type="GO" id="GO:0045892">
    <property type="term" value="P:negative regulation of DNA-templated transcription"/>
    <property type="evidence" value="ECO:0007669"/>
    <property type="project" value="InterPro"/>
</dbReference>
<dbReference type="Gene3D" id="1.10.4040.10">
    <property type="entry name" value="Penicillinase repressor domain"/>
    <property type="match status" value="1"/>
</dbReference>
<evidence type="ECO:0000256" key="3">
    <source>
        <dbReference type="ARBA" id="ARBA00023125"/>
    </source>
</evidence>
<accession>A0A429XBC9</accession>
<dbReference type="Gene3D" id="1.10.10.10">
    <property type="entry name" value="Winged helix-like DNA-binding domain superfamily/Winged helix DNA-binding domain"/>
    <property type="match status" value="1"/>
</dbReference>
<gene>
    <name evidence="5" type="ORF">D5F11_004685</name>
</gene>
<dbReference type="InterPro" id="IPR005650">
    <property type="entry name" value="BlaI_family"/>
</dbReference>
<dbReference type="OrthoDB" id="1849040at2"/>
<dbReference type="AlphaFoldDB" id="A0A429XBC9"/>
<dbReference type="SUPFAM" id="SSF46785">
    <property type="entry name" value="Winged helix' DNA-binding domain"/>
    <property type="match status" value="1"/>
</dbReference>
<reference evidence="5 6" key="1">
    <citation type="submission" date="2018-12" db="EMBL/GenBank/DDBJ databases">
        <authorList>
            <person name="Sun L."/>
            <person name="Chen Z."/>
        </authorList>
    </citation>
    <scope>NUCLEOTIDE SEQUENCE [LARGE SCALE GENOMIC DNA]</scope>
    <source>
        <strain evidence="5 6">LMG 29736</strain>
    </source>
</reference>
<dbReference type="EMBL" id="QYTW02000003">
    <property type="protein sequence ID" value="RST60652.1"/>
    <property type="molecule type" value="Genomic_DNA"/>
</dbReference>
<keyword evidence="2" id="KW-0805">Transcription regulation</keyword>
<evidence type="ECO:0000313" key="6">
    <source>
        <dbReference type="Proteomes" id="UP000287296"/>
    </source>
</evidence>